<dbReference type="WBParaSite" id="PDA_v2.g1417.t1">
    <property type="protein sequence ID" value="PDA_v2.g1417.t1"/>
    <property type="gene ID" value="PDA_v2.g1417"/>
</dbReference>
<feature type="signal peptide" evidence="2">
    <location>
        <begin position="1"/>
        <end position="18"/>
    </location>
</feature>
<dbReference type="GO" id="GO:0045747">
    <property type="term" value="P:positive regulation of Notch signaling pathway"/>
    <property type="evidence" value="ECO:0007669"/>
    <property type="project" value="TreeGrafter"/>
</dbReference>
<keyword evidence="2" id="KW-0732">Signal</keyword>
<dbReference type="AlphaFoldDB" id="A0A914P811"/>
<accession>A0A914P811</accession>
<dbReference type="InterPro" id="IPR053124">
    <property type="entry name" value="Notch_signaling_modulators"/>
</dbReference>
<dbReference type="GO" id="GO:0005112">
    <property type="term" value="F:Notch binding"/>
    <property type="evidence" value="ECO:0007669"/>
    <property type="project" value="TreeGrafter"/>
</dbReference>
<sequence>MICLIILILFAVATDTLANPLPTTETNQRLNRAIISPIKDEKVNAIPLVEPPPLPSISGTQLAELKKLNLNLPEAVLSPTDKTDNPQKQLDIPITPNNTDKNINVKDVVKEIVKEVVKEAVKEVVEENIAVVPVNNIPSPIALPSVDLIKTCTPDCTLPHCTEACKCANTHADAQAKCNPPPNAPITELCHIWYAKCPMFKPLMFDATGPTPFVVRRV</sequence>
<dbReference type="GO" id="GO:0005615">
    <property type="term" value="C:extracellular space"/>
    <property type="evidence" value="ECO:0007669"/>
    <property type="project" value="TreeGrafter"/>
</dbReference>
<feature type="chain" id="PRO_5036926314" evidence="2">
    <location>
        <begin position="19"/>
        <end position="218"/>
    </location>
</feature>
<feature type="region of interest" description="Disordered" evidence="1">
    <location>
        <begin position="77"/>
        <end position="96"/>
    </location>
</feature>
<reference evidence="4" key="1">
    <citation type="submission" date="2022-11" db="UniProtKB">
        <authorList>
            <consortium name="WormBaseParasite"/>
        </authorList>
    </citation>
    <scope>IDENTIFICATION</scope>
</reference>
<keyword evidence="3" id="KW-1185">Reference proteome</keyword>
<protein>
    <submittedName>
        <fullName evidence="4">Uncharacterized protein</fullName>
    </submittedName>
</protein>
<evidence type="ECO:0000313" key="4">
    <source>
        <dbReference type="WBParaSite" id="PDA_v2.g1417.t1"/>
    </source>
</evidence>
<evidence type="ECO:0000256" key="1">
    <source>
        <dbReference type="SAM" id="MobiDB-lite"/>
    </source>
</evidence>
<evidence type="ECO:0000256" key="2">
    <source>
        <dbReference type="SAM" id="SignalP"/>
    </source>
</evidence>
<organism evidence="3 4">
    <name type="scientific">Panagrolaimus davidi</name>
    <dbReference type="NCBI Taxonomy" id="227884"/>
    <lineage>
        <taxon>Eukaryota</taxon>
        <taxon>Metazoa</taxon>
        <taxon>Ecdysozoa</taxon>
        <taxon>Nematoda</taxon>
        <taxon>Chromadorea</taxon>
        <taxon>Rhabditida</taxon>
        <taxon>Tylenchina</taxon>
        <taxon>Panagrolaimomorpha</taxon>
        <taxon>Panagrolaimoidea</taxon>
        <taxon>Panagrolaimidae</taxon>
        <taxon>Panagrolaimus</taxon>
    </lineage>
</organism>
<dbReference type="PANTHER" id="PTHR35015:SF1">
    <property type="entry name" value="NOTCH LIGAND OSM-11"/>
    <property type="match status" value="1"/>
</dbReference>
<name>A0A914P811_9BILA</name>
<evidence type="ECO:0000313" key="3">
    <source>
        <dbReference type="Proteomes" id="UP000887578"/>
    </source>
</evidence>
<proteinExistence type="predicted"/>
<dbReference type="PANTHER" id="PTHR35015">
    <property type="entry name" value="PROTEIN CBR-OSM-7-RELATED"/>
    <property type="match status" value="1"/>
</dbReference>
<dbReference type="Proteomes" id="UP000887578">
    <property type="component" value="Unplaced"/>
</dbReference>